<gene>
    <name evidence="2" type="ORF">J1N51_01455</name>
</gene>
<proteinExistence type="predicted"/>
<protein>
    <submittedName>
        <fullName evidence="2">Isoamylase early set domain-containing protein</fullName>
    </submittedName>
</protein>
<dbReference type="Pfam" id="PF16561">
    <property type="entry name" value="AMPK1_CBM"/>
    <property type="match status" value="1"/>
</dbReference>
<dbReference type="AlphaFoldDB" id="A0A975DD59"/>
<dbReference type="InterPro" id="IPR013783">
    <property type="entry name" value="Ig-like_fold"/>
</dbReference>
<evidence type="ECO:0000259" key="1">
    <source>
        <dbReference type="Pfam" id="PF16561"/>
    </source>
</evidence>
<dbReference type="KEGG" id="psym:J1N51_01455"/>
<dbReference type="EMBL" id="CP072110">
    <property type="protein sequence ID" value="QTH64181.1"/>
    <property type="molecule type" value="Genomic_DNA"/>
</dbReference>
<dbReference type="SUPFAM" id="SSF81296">
    <property type="entry name" value="E set domains"/>
    <property type="match status" value="1"/>
</dbReference>
<accession>A0A975DD59</accession>
<dbReference type="InterPro" id="IPR014756">
    <property type="entry name" value="Ig_E-set"/>
</dbReference>
<dbReference type="InterPro" id="IPR032640">
    <property type="entry name" value="AMPK1_CBM"/>
</dbReference>
<reference evidence="2" key="1">
    <citation type="submission" date="2021-03" db="EMBL/GenBank/DDBJ databases">
        <title>Description of Psychrosphaera ytuae sp. nov. isolated from deep sea sediment of South China Sea.</title>
        <authorList>
            <person name="Zhang J."/>
            <person name="Xu X.-D."/>
        </authorList>
    </citation>
    <scope>NUCLEOTIDE SEQUENCE</scope>
    <source>
        <strain evidence="2">MTZ26</strain>
    </source>
</reference>
<keyword evidence="3" id="KW-1185">Reference proteome</keyword>
<sequence length="100" mass="11451">MSLKKQYLKSKPICKVTFRCAKNEAQGAHSAEVLGEFNNWTPTPMKRLKSGDFTLTVALEKGKQYQFRYLLDGEQWENDWEADAYLPSPLSYEDNSVVAV</sequence>
<dbReference type="RefSeq" id="WP_208832236.1">
    <property type="nucleotide sequence ID" value="NZ_CP072110.1"/>
</dbReference>
<organism evidence="2 3">
    <name type="scientific">Psychrosphaera ytuae</name>
    <dbReference type="NCBI Taxonomy" id="2820710"/>
    <lineage>
        <taxon>Bacteria</taxon>
        <taxon>Pseudomonadati</taxon>
        <taxon>Pseudomonadota</taxon>
        <taxon>Gammaproteobacteria</taxon>
        <taxon>Alteromonadales</taxon>
        <taxon>Pseudoalteromonadaceae</taxon>
        <taxon>Psychrosphaera</taxon>
    </lineage>
</organism>
<name>A0A975DD59_9GAMM</name>
<evidence type="ECO:0000313" key="3">
    <source>
        <dbReference type="Proteomes" id="UP000682739"/>
    </source>
</evidence>
<dbReference type="Proteomes" id="UP000682739">
    <property type="component" value="Chromosome"/>
</dbReference>
<feature type="domain" description="AMP-activated protein kinase glycogen-binding" evidence="1">
    <location>
        <begin position="26"/>
        <end position="75"/>
    </location>
</feature>
<dbReference type="Gene3D" id="2.60.40.10">
    <property type="entry name" value="Immunoglobulins"/>
    <property type="match status" value="1"/>
</dbReference>
<dbReference type="CDD" id="cd07184">
    <property type="entry name" value="E_set_Isoamylase_like_N"/>
    <property type="match status" value="1"/>
</dbReference>
<evidence type="ECO:0000313" key="2">
    <source>
        <dbReference type="EMBL" id="QTH64181.1"/>
    </source>
</evidence>